<dbReference type="InterPro" id="IPR000206">
    <property type="entry name" value="Ribosomal_bL12"/>
</dbReference>
<comment type="caution">
    <text evidence="1">The sequence shown here is derived from an EMBL/GenBank/DDBJ whole genome shotgun (WGS) entry which is preliminary data.</text>
</comment>
<dbReference type="Proteomes" id="UP000824890">
    <property type="component" value="Unassembled WGS sequence"/>
</dbReference>
<dbReference type="EMBL" id="JAGKQM010000019">
    <property type="protein sequence ID" value="KAH0857861.1"/>
    <property type="molecule type" value="Genomic_DNA"/>
</dbReference>
<name>A0ABQ7XS34_BRANA</name>
<accession>A0ABQ7XS34</accession>
<keyword evidence="2" id="KW-1185">Reference proteome</keyword>
<evidence type="ECO:0000313" key="1">
    <source>
        <dbReference type="EMBL" id="KAH0857861.1"/>
    </source>
</evidence>
<sequence length="445" mass="48800">SVRLPLLLFFISTGFASSPIWFSAFVNLSAHASVSLRRKLAVVSRSSRLSLYGSSTTRPNIFWGFPKPLSFSPVTVAVLHQCRFPATSIHLATNIHPILGSTPVIQTELRLTSQIRHHPRRLLPLSSRRSFPSSTMLPPSYSQYPDKVILMIICQKNFVGVTEIFTEAVLHTSYLSCAKSLSVSSSSTFNSFSLEKMTILSTISFLRSVSLPNVKWKCPPISITVLLSCVAVCSGPEDAADFVSTIFRGADWVLTSQYKVTSSLLSDHVVKATLTHSSIVLSSLSSSSFEDLSILCYAVAVYLFNQRGWIIPSIICSQANSDRDPPSSSTATLLTATTLHLSTVASPETMTKKIDRNTDGLLKLNMISFTVPILFSHKLGINRYGSTVSVAADNLVAHASGSAENKAVEKTAFDVKLEKFEAASKIKLLIAFTEHIYRRRCNRLP</sequence>
<evidence type="ECO:0000313" key="2">
    <source>
        <dbReference type="Proteomes" id="UP000824890"/>
    </source>
</evidence>
<dbReference type="PANTHER" id="PTHR45987:SF17">
    <property type="entry name" value="(RAPE) HYPOTHETICAL PROTEIN"/>
    <property type="match status" value="1"/>
</dbReference>
<reference evidence="1 2" key="1">
    <citation type="submission" date="2021-05" db="EMBL/GenBank/DDBJ databases">
        <title>Genome Assembly of Synthetic Allotetraploid Brassica napus Reveals Homoeologous Exchanges between Subgenomes.</title>
        <authorList>
            <person name="Davis J.T."/>
        </authorList>
    </citation>
    <scope>NUCLEOTIDE SEQUENCE [LARGE SCALE GENOMIC DNA]</scope>
    <source>
        <strain evidence="2">cv. Da-Ae</strain>
        <tissue evidence="1">Seedling</tissue>
    </source>
</reference>
<proteinExistence type="predicted"/>
<gene>
    <name evidence="1" type="ORF">HID58_086122</name>
</gene>
<organism evidence="1 2">
    <name type="scientific">Brassica napus</name>
    <name type="common">Rape</name>
    <dbReference type="NCBI Taxonomy" id="3708"/>
    <lineage>
        <taxon>Eukaryota</taxon>
        <taxon>Viridiplantae</taxon>
        <taxon>Streptophyta</taxon>
        <taxon>Embryophyta</taxon>
        <taxon>Tracheophyta</taxon>
        <taxon>Spermatophyta</taxon>
        <taxon>Magnoliopsida</taxon>
        <taxon>eudicotyledons</taxon>
        <taxon>Gunneridae</taxon>
        <taxon>Pentapetalae</taxon>
        <taxon>rosids</taxon>
        <taxon>malvids</taxon>
        <taxon>Brassicales</taxon>
        <taxon>Brassicaceae</taxon>
        <taxon>Brassiceae</taxon>
        <taxon>Brassica</taxon>
    </lineage>
</organism>
<dbReference type="PANTHER" id="PTHR45987">
    <property type="entry name" value="39S RIBOSOMAL PROTEIN L12"/>
    <property type="match status" value="1"/>
</dbReference>
<protein>
    <submittedName>
        <fullName evidence="1">Uncharacterized protein</fullName>
    </submittedName>
</protein>
<feature type="non-terminal residue" evidence="1">
    <location>
        <position position="1"/>
    </location>
</feature>